<comment type="caution">
    <text evidence="9">The sequence shown here is derived from an EMBL/GenBank/DDBJ whole genome shotgun (WGS) entry which is preliminary data.</text>
</comment>
<dbReference type="Proteomes" id="UP000295164">
    <property type="component" value="Unassembled WGS sequence"/>
</dbReference>
<organism evidence="9 10">
    <name type="scientific">Flaviaesturariibacter aridisoli</name>
    <dbReference type="NCBI Taxonomy" id="2545761"/>
    <lineage>
        <taxon>Bacteria</taxon>
        <taxon>Pseudomonadati</taxon>
        <taxon>Bacteroidota</taxon>
        <taxon>Chitinophagia</taxon>
        <taxon>Chitinophagales</taxon>
        <taxon>Chitinophagaceae</taxon>
        <taxon>Flaviaestuariibacter</taxon>
    </lineage>
</organism>
<accession>A0A4R4DX39</accession>
<comment type="similarity">
    <text evidence="2">Belongs to the PhoH family.</text>
</comment>
<protein>
    <recommendedName>
        <fullName evidence="6">PhoH-like protein</fullName>
    </recommendedName>
</protein>
<feature type="domain" description="PhoH-like protein" evidence="8">
    <location>
        <begin position="126"/>
        <end position="329"/>
    </location>
</feature>
<evidence type="ECO:0000256" key="5">
    <source>
        <dbReference type="ARBA" id="ARBA00022840"/>
    </source>
</evidence>
<dbReference type="SUPFAM" id="SSF52540">
    <property type="entry name" value="P-loop containing nucleoside triphosphate hydrolases"/>
    <property type="match status" value="1"/>
</dbReference>
<comment type="subcellular location">
    <subcellularLocation>
        <location evidence="1">Cytoplasm</location>
    </subcellularLocation>
</comment>
<keyword evidence="4" id="KW-0547">Nucleotide-binding</keyword>
<dbReference type="GO" id="GO:0005829">
    <property type="term" value="C:cytosol"/>
    <property type="evidence" value="ECO:0007669"/>
    <property type="project" value="TreeGrafter"/>
</dbReference>
<dbReference type="EMBL" id="SKFH01000035">
    <property type="protein sequence ID" value="TCZ67347.1"/>
    <property type="molecule type" value="Genomic_DNA"/>
</dbReference>
<evidence type="ECO:0000256" key="2">
    <source>
        <dbReference type="ARBA" id="ARBA00010393"/>
    </source>
</evidence>
<evidence type="ECO:0000259" key="8">
    <source>
        <dbReference type="Pfam" id="PF02562"/>
    </source>
</evidence>
<dbReference type="InterPro" id="IPR003714">
    <property type="entry name" value="PhoH"/>
</dbReference>
<keyword evidence="10" id="KW-1185">Reference proteome</keyword>
<dbReference type="Pfam" id="PF02562">
    <property type="entry name" value="PhoH"/>
    <property type="match status" value="1"/>
</dbReference>
<keyword evidence="5" id="KW-0067">ATP-binding</keyword>
<dbReference type="PANTHER" id="PTHR30473:SF1">
    <property type="entry name" value="PHOH-LIKE PROTEIN"/>
    <property type="match status" value="1"/>
</dbReference>
<dbReference type="Gene3D" id="3.40.50.300">
    <property type="entry name" value="P-loop containing nucleotide triphosphate hydrolases"/>
    <property type="match status" value="1"/>
</dbReference>
<keyword evidence="3" id="KW-0963">Cytoplasm</keyword>
<evidence type="ECO:0000256" key="1">
    <source>
        <dbReference type="ARBA" id="ARBA00004496"/>
    </source>
</evidence>
<proteinExistence type="inferred from homology"/>
<dbReference type="PANTHER" id="PTHR30473">
    <property type="entry name" value="PROTEIN PHOH"/>
    <property type="match status" value="1"/>
</dbReference>
<evidence type="ECO:0000313" key="10">
    <source>
        <dbReference type="Proteomes" id="UP000295164"/>
    </source>
</evidence>
<dbReference type="InterPro" id="IPR051451">
    <property type="entry name" value="PhoH2-like"/>
</dbReference>
<dbReference type="OrthoDB" id="9773137at2"/>
<evidence type="ECO:0000313" key="9">
    <source>
        <dbReference type="EMBL" id="TCZ67347.1"/>
    </source>
</evidence>
<gene>
    <name evidence="9" type="ORF">E0486_15695</name>
</gene>
<evidence type="ECO:0000256" key="4">
    <source>
        <dbReference type="ARBA" id="ARBA00022741"/>
    </source>
</evidence>
<feature type="region of interest" description="Disordered" evidence="7">
    <location>
        <begin position="331"/>
        <end position="361"/>
    </location>
</feature>
<sequence length="361" mass="40205">MLLRPSPDFLPENLPSLRDTIINLETVNPIEFFGVNNGKLDILKKKFPLLKILSRGTQLKLSGAPEQVDGAREKIELLIQYLERNGHMSDNYFEQVLGGDDAETVDNFVERNPADVLVFGPNGKTVRARTANQKRLVTAAEKNDIVFAIGPAGTGKTYTAVAMAVRALKNKVVKKIILTRPAVEAGESLGFLPGDLKEKIDPYLRPLYDALDDMIPADKLGYYMSTRTIEIAPLAYMRGRTLDNCFIILDEAQNATDLQLKMFLTRIGGNAKAIITGDLTQVDLPRNQRSGLGKASSILRNIDGIGYIELDEEDVVRHRLVKAILKAYDKEGQREAEAEEAERAERRQRYAPKRPDEGQPS</sequence>
<dbReference type="GO" id="GO:0005524">
    <property type="term" value="F:ATP binding"/>
    <property type="evidence" value="ECO:0007669"/>
    <property type="project" value="UniProtKB-KW"/>
</dbReference>
<evidence type="ECO:0000256" key="7">
    <source>
        <dbReference type="SAM" id="MobiDB-lite"/>
    </source>
</evidence>
<reference evidence="9 10" key="1">
    <citation type="submission" date="2019-03" db="EMBL/GenBank/DDBJ databases">
        <authorList>
            <person name="Kim M.K.M."/>
        </authorList>
    </citation>
    <scope>NUCLEOTIDE SEQUENCE [LARGE SCALE GENOMIC DNA]</scope>
    <source>
        <strain evidence="9 10">17J68-15</strain>
    </source>
</reference>
<name>A0A4R4DX39_9BACT</name>
<evidence type="ECO:0000256" key="6">
    <source>
        <dbReference type="ARBA" id="ARBA00039970"/>
    </source>
</evidence>
<dbReference type="FunFam" id="3.40.50.300:FF:000013">
    <property type="entry name" value="PhoH family ATPase"/>
    <property type="match status" value="1"/>
</dbReference>
<dbReference type="AlphaFoldDB" id="A0A4R4DX39"/>
<dbReference type="InterPro" id="IPR027417">
    <property type="entry name" value="P-loop_NTPase"/>
</dbReference>
<evidence type="ECO:0000256" key="3">
    <source>
        <dbReference type="ARBA" id="ARBA00022490"/>
    </source>
</evidence>